<proteinExistence type="predicted"/>
<sequence>MDAERRRVVAGGRIDGRAQAGAALVVDHEAHRLEDPERDRHQEPHHQADEDFLGHQQHQLDRAQVGHGIARRQRRHQHQADGGADGVAQHAGQQLAVEQGQHRAQRQDPRLRQRQRAQEDFRFDVGDARDHVAGRS</sequence>
<feature type="compositionally biased region" description="Basic and acidic residues" evidence="1">
    <location>
        <begin position="105"/>
        <end position="136"/>
    </location>
</feature>
<protein>
    <submittedName>
        <fullName evidence="2">Uncharacterized protein</fullName>
    </submittedName>
</protein>
<comment type="caution">
    <text evidence="2">The sequence shown here is derived from an EMBL/GenBank/DDBJ whole genome shotgun (WGS) entry which is preliminary data.</text>
</comment>
<reference evidence="2 3" key="1">
    <citation type="submission" date="2012-10" db="EMBL/GenBank/DDBJ databases">
        <title>Genome sequencing and analysis of entomopathogenic fungi Beauveria bassiana D1-5.</title>
        <authorList>
            <person name="Li Q."/>
            <person name="Wang L."/>
            <person name="Zhang Z."/>
            <person name="Wang Q."/>
            <person name="Ren J."/>
            <person name="Wang M."/>
            <person name="Xu W."/>
            <person name="Wang J."/>
            <person name="Lu Y."/>
            <person name="Du Q."/>
            <person name="Sun Z."/>
        </authorList>
    </citation>
    <scope>NUCLEOTIDE SEQUENCE [LARGE SCALE GENOMIC DNA]</scope>
    <source>
        <strain evidence="2 3">D1-5</strain>
    </source>
</reference>
<feature type="region of interest" description="Disordered" evidence="1">
    <location>
        <begin position="20"/>
        <end position="136"/>
    </location>
</feature>
<dbReference type="Proteomes" id="UP000030106">
    <property type="component" value="Unassembled WGS sequence"/>
</dbReference>
<dbReference type="HOGENOM" id="CLU_1875072_0_0_1"/>
<gene>
    <name evidence="2" type="ORF">BBAD15_g12564</name>
</gene>
<feature type="compositionally biased region" description="Basic and acidic residues" evidence="1">
    <location>
        <begin position="26"/>
        <end position="61"/>
    </location>
</feature>
<evidence type="ECO:0000256" key="1">
    <source>
        <dbReference type="SAM" id="MobiDB-lite"/>
    </source>
</evidence>
<name>A0A0A2V446_BEABA</name>
<accession>A0A0A2V446</accession>
<dbReference type="AlphaFoldDB" id="A0A0A2V446"/>
<dbReference type="EMBL" id="ANFO01001737">
    <property type="protein sequence ID" value="KGQ02228.1"/>
    <property type="molecule type" value="Genomic_DNA"/>
</dbReference>
<evidence type="ECO:0000313" key="3">
    <source>
        <dbReference type="Proteomes" id="UP000030106"/>
    </source>
</evidence>
<evidence type="ECO:0000313" key="2">
    <source>
        <dbReference type="EMBL" id="KGQ02228.1"/>
    </source>
</evidence>
<organism evidence="2 3">
    <name type="scientific">Beauveria bassiana D1-5</name>
    <dbReference type="NCBI Taxonomy" id="1245745"/>
    <lineage>
        <taxon>Eukaryota</taxon>
        <taxon>Fungi</taxon>
        <taxon>Dikarya</taxon>
        <taxon>Ascomycota</taxon>
        <taxon>Pezizomycotina</taxon>
        <taxon>Sordariomycetes</taxon>
        <taxon>Hypocreomycetidae</taxon>
        <taxon>Hypocreales</taxon>
        <taxon>Cordycipitaceae</taxon>
        <taxon>Beauveria</taxon>
    </lineage>
</organism>